<dbReference type="SUPFAM" id="SSF63600">
    <property type="entry name" value="Telomeric repeat binding factor (TRF) dimerisation domain"/>
    <property type="match status" value="1"/>
</dbReference>
<dbReference type="SUPFAM" id="SSF46689">
    <property type="entry name" value="Homeodomain-like"/>
    <property type="match status" value="1"/>
</dbReference>
<dbReference type="OrthoDB" id="608866at2759"/>
<dbReference type="InterPro" id="IPR009057">
    <property type="entry name" value="Homeodomain-like_sf"/>
</dbReference>
<dbReference type="GO" id="GO:0005634">
    <property type="term" value="C:nucleus"/>
    <property type="evidence" value="ECO:0007669"/>
    <property type="project" value="InterPro"/>
</dbReference>
<dbReference type="GO" id="GO:0042162">
    <property type="term" value="F:telomeric DNA binding"/>
    <property type="evidence" value="ECO:0007669"/>
    <property type="project" value="InterPro"/>
</dbReference>
<gene>
    <name evidence="4" type="ORF">HOLleu_39365</name>
</gene>
<dbReference type="GO" id="GO:0000781">
    <property type="term" value="C:chromosome, telomeric region"/>
    <property type="evidence" value="ECO:0007669"/>
    <property type="project" value="InterPro"/>
</dbReference>
<feature type="compositionally biased region" description="Basic and acidic residues" evidence="1">
    <location>
        <begin position="464"/>
        <end position="476"/>
    </location>
</feature>
<keyword evidence="5" id="KW-1185">Reference proteome</keyword>
<name>A0A9Q0YG33_HOLLE</name>
<dbReference type="PROSITE" id="PS51294">
    <property type="entry name" value="HTH_MYB"/>
    <property type="match status" value="1"/>
</dbReference>
<dbReference type="PANTHER" id="PTHR46833">
    <property type="entry name" value="TELOMERIC REPEAT-BINDING FACTOR 2 TERF2"/>
    <property type="match status" value="1"/>
</dbReference>
<dbReference type="Proteomes" id="UP001152320">
    <property type="component" value="Chromosome 21"/>
</dbReference>
<organism evidence="4 5">
    <name type="scientific">Holothuria leucospilota</name>
    <name type="common">Black long sea cucumber</name>
    <name type="synonym">Mertensiothuria leucospilota</name>
    <dbReference type="NCBI Taxonomy" id="206669"/>
    <lineage>
        <taxon>Eukaryota</taxon>
        <taxon>Metazoa</taxon>
        <taxon>Echinodermata</taxon>
        <taxon>Eleutherozoa</taxon>
        <taxon>Echinozoa</taxon>
        <taxon>Holothuroidea</taxon>
        <taxon>Aspidochirotacea</taxon>
        <taxon>Aspidochirotida</taxon>
        <taxon>Holothuriidae</taxon>
        <taxon>Holothuria</taxon>
    </lineage>
</organism>
<dbReference type="PANTHER" id="PTHR46833:SF1">
    <property type="entry name" value="TELOMERIC REPEAT-BINDING FACTOR 2"/>
    <property type="match status" value="1"/>
</dbReference>
<dbReference type="InterPro" id="IPR001005">
    <property type="entry name" value="SANT/Myb"/>
</dbReference>
<dbReference type="Gene3D" id="1.25.40.210">
    <property type="entry name" value="Telomere repeat-binding factor, dimerisation domain"/>
    <property type="match status" value="1"/>
</dbReference>
<evidence type="ECO:0000259" key="3">
    <source>
        <dbReference type="PROSITE" id="PS51294"/>
    </source>
</evidence>
<feature type="domain" description="HTH myb-type" evidence="3">
    <location>
        <begin position="617"/>
        <end position="668"/>
    </location>
</feature>
<evidence type="ECO:0000313" key="5">
    <source>
        <dbReference type="Proteomes" id="UP001152320"/>
    </source>
</evidence>
<dbReference type="Gene3D" id="1.10.246.220">
    <property type="match status" value="1"/>
</dbReference>
<dbReference type="CDD" id="cd11660">
    <property type="entry name" value="SANT_TRF"/>
    <property type="match status" value="1"/>
</dbReference>
<protein>
    <submittedName>
        <fullName evidence="4">Uncharacterized protein</fullName>
    </submittedName>
</protein>
<dbReference type="Pfam" id="PF00249">
    <property type="entry name" value="Myb_DNA-binding"/>
    <property type="match status" value="1"/>
</dbReference>
<sequence>MDTDEDTIWKNPSKSVVYSWMTDYIFLETWEEFCAEYSVDSETDRKLISGIVQKVGNGSKSPEFILKTSLLVFMSFLSDAKDDLKDKNGDFEETILERALTVLEKNLQVEQFEKEMRQLARALRLQAVLCCCRRGEWTLAEEVSQRLWPEDSEDRSAEKKIVRHILSSKKGNKPLDRYMSYPAFLEKTKNLLAKVVAQFSVPFLQTVCRRLTTMPNSQETDDCSEYHSAEEGDNPNPSQMELIDPGISQENDPAGVHTEDVNNNQNNATQEYLMKALDLQPQKKAGQSDKIGEDAEEETEQEDVEDDVDVEVTQIEIRERELRSRTVPGYVKQTMTLRTPKKLVVDVNKLELQEKDKVEDEETQIDNEIGDGEHDAVDHVTEVPESQDESGERQEGSNDGEKRKRKDKEMEIEATSNGAGEDDDQDTSEIPPVSLTMLKHSFRKLGYGSQFWKGVEEQFGSLHETLDKPVVSKDEESSSPEESSDPRKTSTPVKNKFQRPLTFPPLVPSKLGRMKQLQIRPTNSASGIFLPSKNLSKGVDEAGPSGVSNESPSNKDKRRKRLRELESHNEEEEGVRVIWNSDDDDSSDSSIGSVISKASLKSPKLRRSLEGTSADIRRPWTKDEVKKLIKGVIRFGVGKWAEIQDHYEFDRTNVNIKDKWRNLVRKYGTSNPHKMVAE</sequence>
<dbReference type="SMART" id="SM00717">
    <property type="entry name" value="SANT"/>
    <property type="match status" value="1"/>
</dbReference>
<feature type="compositionally biased region" description="Basic and acidic residues" evidence="1">
    <location>
        <begin position="371"/>
        <end position="382"/>
    </location>
</feature>
<feature type="compositionally biased region" description="Acidic residues" evidence="1">
    <location>
        <begin position="294"/>
        <end position="306"/>
    </location>
</feature>
<feature type="domain" description="Myb-like" evidence="2">
    <location>
        <begin position="617"/>
        <end position="664"/>
    </location>
</feature>
<accession>A0A9Q0YG33</accession>
<feature type="compositionally biased region" description="Basic and acidic residues" evidence="1">
    <location>
        <begin position="390"/>
        <end position="411"/>
    </location>
</feature>
<feature type="region of interest" description="Disordered" evidence="1">
    <location>
        <begin position="355"/>
        <end position="432"/>
    </location>
</feature>
<dbReference type="InterPro" id="IPR030657">
    <property type="entry name" value="TERF2"/>
</dbReference>
<proteinExistence type="predicted"/>
<feature type="region of interest" description="Disordered" evidence="1">
    <location>
        <begin position="215"/>
        <end position="262"/>
    </location>
</feature>
<dbReference type="EMBL" id="JAIZAY010000021">
    <property type="protein sequence ID" value="KAJ8022003.1"/>
    <property type="molecule type" value="Genomic_DNA"/>
</dbReference>
<comment type="caution">
    <text evidence="4">The sequence shown here is derived from an EMBL/GenBank/DDBJ whole genome shotgun (WGS) entry which is preliminary data.</text>
</comment>
<evidence type="ECO:0000259" key="2">
    <source>
        <dbReference type="PROSITE" id="PS50090"/>
    </source>
</evidence>
<dbReference type="InterPro" id="IPR036507">
    <property type="entry name" value="Telomere_rpt-bd_fac_dimer_sf"/>
</dbReference>
<reference evidence="4" key="1">
    <citation type="submission" date="2021-10" db="EMBL/GenBank/DDBJ databases">
        <title>Tropical sea cucumber genome reveals ecological adaptation and Cuvierian tubules defense mechanism.</title>
        <authorList>
            <person name="Chen T."/>
        </authorList>
    </citation>
    <scope>NUCLEOTIDE SEQUENCE</scope>
    <source>
        <strain evidence="4">Nanhai2018</strain>
        <tissue evidence="4">Muscle</tissue>
    </source>
</reference>
<feature type="region of interest" description="Disordered" evidence="1">
    <location>
        <begin position="462"/>
        <end position="596"/>
    </location>
</feature>
<evidence type="ECO:0000256" key="1">
    <source>
        <dbReference type="SAM" id="MobiDB-lite"/>
    </source>
</evidence>
<dbReference type="PROSITE" id="PS50090">
    <property type="entry name" value="MYB_LIKE"/>
    <property type="match status" value="1"/>
</dbReference>
<dbReference type="InterPro" id="IPR017930">
    <property type="entry name" value="Myb_dom"/>
</dbReference>
<evidence type="ECO:0000313" key="4">
    <source>
        <dbReference type="EMBL" id="KAJ8022003.1"/>
    </source>
</evidence>
<feature type="compositionally biased region" description="Acidic residues" evidence="1">
    <location>
        <begin position="359"/>
        <end position="370"/>
    </location>
</feature>
<dbReference type="AlphaFoldDB" id="A0A9Q0YG33"/>
<feature type="region of interest" description="Disordered" evidence="1">
    <location>
        <begin position="281"/>
        <end position="306"/>
    </location>
</feature>
<dbReference type="GO" id="GO:0031848">
    <property type="term" value="P:protection from non-homologous end joining at telomere"/>
    <property type="evidence" value="ECO:0007669"/>
    <property type="project" value="InterPro"/>
</dbReference>